<dbReference type="Gene3D" id="3.30.1490.20">
    <property type="entry name" value="ATP-grasp fold, A domain"/>
    <property type="match status" value="1"/>
</dbReference>
<feature type="compositionally biased region" description="Low complexity" evidence="2">
    <location>
        <begin position="56"/>
        <end position="93"/>
    </location>
</feature>
<dbReference type="Gene3D" id="3.40.630.30">
    <property type="match status" value="1"/>
</dbReference>
<feature type="compositionally biased region" description="Pro residues" evidence="2">
    <location>
        <begin position="42"/>
        <end position="55"/>
    </location>
</feature>
<dbReference type="InterPro" id="IPR016102">
    <property type="entry name" value="Succinyl-CoA_synth-like"/>
</dbReference>
<evidence type="ECO:0000313" key="6">
    <source>
        <dbReference type="Proteomes" id="UP000184440"/>
    </source>
</evidence>
<dbReference type="GO" id="GO:0046872">
    <property type="term" value="F:metal ion binding"/>
    <property type="evidence" value="ECO:0007669"/>
    <property type="project" value="InterPro"/>
</dbReference>
<dbReference type="Pfam" id="PF13549">
    <property type="entry name" value="ATP-grasp_5"/>
    <property type="match status" value="1"/>
</dbReference>
<dbReference type="Gene3D" id="3.30.470.20">
    <property type="entry name" value="ATP-grasp fold, B domain"/>
    <property type="match status" value="1"/>
</dbReference>
<dbReference type="SUPFAM" id="SSF51735">
    <property type="entry name" value="NAD(P)-binding Rossmann-fold domains"/>
    <property type="match status" value="1"/>
</dbReference>
<keyword evidence="1" id="KW-0067">ATP-binding</keyword>
<dbReference type="InterPro" id="IPR013815">
    <property type="entry name" value="ATP_grasp_subdomain_1"/>
</dbReference>
<dbReference type="PANTHER" id="PTHR42793">
    <property type="entry name" value="COA BINDING DOMAIN CONTAINING PROTEIN"/>
    <property type="match status" value="1"/>
</dbReference>
<dbReference type="Pfam" id="PF13380">
    <property type="entry name" value="CoA_binding_2"/>
    <property type="match status" value="1"/>
</dbReference>
<dbReference type="Gene3D" id="3.40.50.720">
    <property type="entry name" value="NAD(P)-binding Rossmann-like Domain"/>
    <property type="match status" value="1"/>
</dbReference>
<gene>
    <name evidence="5" type="ORF">SAMN05443668_101637</name>
</gene>
<reference evidence="5 6" key="1">
    <citation type="submission" date="2016-11" db="EMBL/GenBank/DDBJ databases">
        <authorList>
            <person name="Jaros S."/>
            <person name="Januszkiewicz K."/>
            <person name="Wedrychowicz H."/>
        </authorList>
    </citation>
    <scope>NUCLEOTIDE SEQUENCE [LARGE SCALE GENOMIC DNA]</scope>
    <source>
        <strain evidence="5 6">DSM 46144</strain>
    </source>
</reference>
<dbReference type="STRING" id="134849.SAMN05443668_101637"/>
<feature type="compositionally biased region" description="Low complexity" evidence="2">
    <location>
        <begin position="32"/>
        <end position="41"/>
    </location>
</feature>
<protein>
    <submittedName>
        <fullName evidence="5">Acyl-CoA synthetase (NDP forming)</fullName>
    </submittedName>
</protein>
<organism evidence="5 6">
    <name type="scientific">Cryptosporangium aurantiacum</name>
    <dbReference type="NCBI Taxonomy" id="134849"/>
    <lineage>
        <taxon>Bacteria</taxon>
        <taxon>Bacillati</taxon>
        <taxon>Actinomycetota</taxon>
        <taxon>Actinomycetes</taxon>
        <taxon>Cryptosporangiales</taxon>
        <taxon>Cryptosporangiaceae</taxon>
        <taxon>Cryptosporangium</taxon>
    </lineage>
</organism>
<dbReference type="CDD" id="cd04301">
    <property type="entry name" value="NAT_SF"/>
    <property type="match status" value="1"/>
</dbReference>
<dbReference type="PROSITE" id="PS50975">
    <property type="entry name" value="ATP_GRASP"/>
    <property type="match status" value="1"/>
</dbReference>
<dbReference type="GO" id="GO:0016747">
    <property type="term" value="F:acyltransferase activity, transferring groups other than amino-acyl groups"/>
    <property type="evidence" value="ECO:0007669"/>
    <property type="project" value="InterPro"/>
</dbReference>
<dbReference type="EMBL" id="FRCS01000001">
    <property type="protein sequence ID" value="SHM46030.1"/>
    <property type="molecule type" value="Genomic_DNA"/>
</dbReference>
<evidence type="ECO:0000313" key="5">
    <source>
        <dbReference type="EMBL" id="SHM46030.1"/>
    </source>
</evidence>
<name>A0A1M7IZ29_9ACTN</name>
<feature type="domain" description="ATP-grasp" evidence="3">
    <location>
        <begin position="793"/>
        <end position="995"/>
    </location>
</feature>
<dbReference type="GO" id="GO:0005524">
    <property type="term" value="F:ATP binding"/>
    <property type="evidence" value="ECO:0007669"/>
    <property type="project" value="UniProtKB-UniRule"/>
</dbReference>
<dbReference type="InterPro" id="IPR000182">
    <property type="entry name" value="GNAT_dom"/>
</dbReference>
<dbReference type="Pfam" id="PF13302">
    <property type="entry name" value="Acetyltransf_3"/>
    <property type="match status" value="1"/>
</dbReference>
<dbReference type="InterPro" id="IPR003781">
    <property type="entry name" value="CoA-bd"/>
</dbReference>
<dbReference type="SUPFAM" id="SSF55729">
    <property type="entry name" value="Acyl-CoA N-acyltransferases (Nat)"/>
    <property type="match status" value="1"/>
</dbReference>
<keyword evidence="1" id="KW-0547">Nucleotide-binding</keyword>
<dbReference type="PROSITE" id="PS51186">
    <property type="entry name" value="GNAT"/>
    <property type="match status" value="1"/>
</dbReference>
<evidence type="ECO:0000256" key="1">
    <source>
        <dbReference type="PROSITE-ProRule" id="PRU00409"/>
    </source>
</evidence>
<dbReference type="InterPro" id="IPR032875">
    <property type="entry name" value="Succ_CoA_lig_flav_dom"/>
</dbReference>
<dbReference type="SUPFAM" id="SSF56059">
    <property type="entry name" value="Glutathione synthetase ATP-binding domain-like"/>
    <property type="match status" value="1"/>
</dbReference>
<dbReference type="PANTHER" id="PTHR42793:SF1">
    <property type="entry name" value="PEPTIDYL-LYSINE N-ACETYLTRANSFERASE PATZ"/>
    <property type="match status" value="1"/>
</dbReference>
<evidence type="ECO:0000259" key="3">
    <source>
        <dbReference type="PROSITE" id="PS50975"/>
    </source>
</evidence>
<dbReference type="AlphaFoldDB" id="A0A1M7IZ29"/>
<dbReference type="InterPro" id="IPR016181">
    <property type="entry name" value="Acyl_CoA_acyltransferase"/>
</dbReference>
<accession>A0A1M7IZ29</accession>
<feature type="domain" description="N-acetyltransferase" evidence="4">
    <location>
        <begin position="125"/>
        <end position="280"/>
    </location>
</feature>
<dbReference type="Pfam" id="PF13607">
    <property type="entry name" value="Succ_CoA_lig"/>
    <property type="match status" value="1"/>
</dbReference>
<keyword evidence="6" id="KW-1185">Reference proteome</keyword>
<dbReference type="Gene3D" id="3.40.50.261">
    <property type="entry name" value="Succinyl-CoA synthetase domains"/>
    <property type="match status" value="2"/>
</dbReference>
<dbReference type="OrthoDB" id="190266at2"/>
<evidence type="ECO:0000256" key="2">
    <source>
        <dbReference type="SAM" id="MobiDB-lite"/>
    </source>
</evidence>
<evidence type="ECO:0000259" key="4">
    <source>
        <dbReference type="PROSITE" id="PS51186"/>
    </source>
</evidence>
<sequence>MPDDPGTPPSAADEPVTDPDAGVPGAARPEDTPAGPAAAAPAGPPTAAPGGPPTAAPAGPAAAAPAGPAANGATGPAANGAAGPAANGADGTGAAAVEPVAEAPLAKPYPEHRQADVVLSDGGTVHLRPIRPDDADAIVALHSRFSDRTRYLRYFSPYPRIPARDLKRFTEVDHAGREALVAVLGSDLIAVGRYEQLSDPDTAEVAFVVEDAHQGRGIASVMLEHLAEAAREEGITRFVAEILPQNGAMIRVFTDAGYDVDRSFEDGVVHLTFDTRETPQILEVLHDRERRTEARSIRRLMNPSAVAVVGVGRDPGGMGRAVFENLRNGKFTGPIHPVNPNATEVDGVPVYPSVREIPGQVDLAVIAVPAERVSAVVEDCAAKQVAGLVILTSGFAEIGEDGARAQAELVEMARINGMRVVGPNCFGLANTDPAVSLNATLAPRVAGRGRVGFFTQSGALGIALLAEVDRRGLGLSTFASAGNRADVSGNDLLQYWRDDPETDVVMMYLETFGNPRKFTRVARSLARRKPVVVLKSRGVTPGLTGGPGEHGLQALYRASGVIRAEALGEMFNIGQLLAYQPLPTGRRTAVIGNSAVLVALAADACEANRLEVPLEGRIDVGPNVTPDELRTALRSAVEAPDIDAVLVVFVPALAVPESAYADVLREVGADARVPVIASFLAANGMPERLRRLVPAINDDVDATERATTGDPDHTVLLPSQQFVVARGSVPSYATPEAAARTLGKVATYAEWLRAPAGQLPYLLNSDVGRARTFVGRTMDKHPDGIDLEDGEAEELLAAYGITVWPSRRVVGAEAVVAAAAELGYPVAVKAADETLRHRADLGTVRLDVDSPRDARAAYHGIAAASGNPNPTVLVQRMARGGVVCVAEVVQDTAFGPIVGFGLGGIATELIGDRAWRAAPLTDRDAHDLLREPLASPMLFGYRGARPVDAAACEDLLLRVGALADELPALSALTLNPVLASPEGVTVLHATVRIERPTRRLDEGARRLR</sequence>
<feature type="region of interest" description="Disordered" evidence="2">
    <location>
        <begin position="1"/>
        <end position="93"/>
    </location>
</feature>
<dbReference type="SUPFAM" id="SSF52210">
    <property type="entry name" value="Succinyl-CoA synthetase domains"/>
    <property type="match status" value="2"/>
</dbReference>
<proteinExistence type="predicted"/>
<dbReference type="InterPro" id="IPR036291">
    <property type="entry name" value="NAD(P)-bd_dom_sf"/>
</dbReference>
<dbReference type="InterPro" id="IPR011761">
    <property type="entry name" value="ATP-grasp"/>
</dbReference>
<dbReference type="Proteomes" id="UP000184440">
    <property type="component" value="Unassembled WGS sequence"/>
</dbReference>
<dbReference type="RefSeq" id="WP_084740165.1">
    <property type="nucleotide sequence ID" value="NZ_FRCS01000001.1"/>
</dbReference>
<dbReference type="SMART" id="SM00881">
    <property type="entry name" value="CoA_binding"/>
    <property type="match status" value="1"/>
</dbReference>